<gene>
    <name evidence="5" type="ORF">GWO68_06770</name>
</gene>
<dbReference type="NCBIfam" id="TIGR04183">
    <property type="entry name" value="Por_Secre_tail"/>
    <property type="match status" value="1"/>
</dbReference>
<proteinExistence type="predicted"/>
<organism evidence="5 6">
    <name type="scientific">Pontibacter fetidus</name>
    <dbReference type="NCBI Taxonomy" id="2700082"/>
    <lineage>
        <taxon>Bacteria</taxon>
        <taxon>Pseudomonadati</taxon>
        <taxon>Bacteroidota</taxon>
        <taxon>Cytophagia</taxon>
        <taxon>Cytophagales</taxon>
        <taxon>Hymenobacteraceae</taxon>
        <taxon>Pontibacter</taxon>
    </lineage>
</organism>
<dbReference type="EMBL" id="JAAEAA010000007">
    <property type="protein sequence ID" value="NDK55610.1"/>
    <property type="molecule type" value="Genomic_DNA"/>
</dbReference>
<dbReference type="InterPro" id="IPR037524">
    <property type="entry name" value="PA14/GLEYA"/>
</dbReference>
<feature type="compositionally biased region" description="Low complexity" evidence="2">
    <location>
        <begin position="567"/>
        <end position="583"/>
    </location>
</feature>
<evidence type="ECO:0000256" key="1">
    <source>
        <dbReference type="ARBA" id="ARBA00022729"/>
    </source>
</evidence>
<dbReference type="SUPFAM" id="SSF56988">
    <property type="entry name" value="Anthrax protective antigen"/>
    <property type="match status" value="2"/>
</dbReference>
<accession>A0A6B2H6V0</accession>
<dbReference type="InterPro" id="IPR052387">
    <property type="entry name" value="Fibrocystin"/>
</dbReference>
<protein>
    <submittedName>
        <fullName evidence="5">T9SS type A sorting domain-containing protein</fullName>
    </submittedName>
</protein>
<dbReference type="SMART" id="SM00758">
    <property type="entry name" value="PA14"/>
    <property type="match status" value="2"/>
</dbReference>
<dbReference type="Pfam" id="PF07691">
    <property type="entry name" value="PA14"/>
    <property type="match status" value="2"/>
</dbReference>
<keyword evidence="1" id="KW-0732">Signal</keyword>
<feature type="domain" description="PA14" evidence="4">
    <location>
        <begin position="581"/>
        <end position="732"/>
    </location>
</feature>
<evidence type="ECO:0000256" key="2">
    <source>
        <dbReference type="SAM" id="MobiDB-lite"/>
    </source>
</evidence>
<evidence type="ECO:0000256" key="3">
    <source>
        <dbReference type="SAM" id="Phobius"/>
    </source>
</evidence>
<dbReference type="Proteomes" id="UP000478546">
    <property type="component" value="Unassembled WGS sequence"/>
</dbReference>
<reference evidence="5 6" key="1">
    <citation type="submission" date="2020-01" db="EMBL/GenBank/DDBJ databases">
        <authorList>
            <person name="Kim M.K."/>
        </authorList>
    </citation>
    <scope>NUCLEOTIDE SEQUENCE [LARGE SCALE GENOMIC DNA]</scope>
    <source>
        <strain evidence="5 6">BT213</strain>
    </source>
</reference>
<evidence type="ECO:0000259" key="4">
    <source>
        <dbReference type="PROSITE" id="PS51820"/>
    </source>
</evidence>
<dbReference type="AlphaFoldDB" id="A0A6B2H6V0"/>
<feature type="transmembrane region" description="Helical" evidence="3">
    <location>
        <begin position="14"/>
        <end position="35"/>
    </location>
</feature>
<dbReference type="InterPro" id="IPR011658">
    <property type="entry name" value="PA14_dom"/>
</dbReference>
<keyword evidence="3" id="KW-1133">Transmembrane helix</keyword>
<keyword evidence="3" id="KW-0472">Membrane</keyword>
<dbReference type="Gene3D" id="2.60.120.1560">
    <property type="match status" value="2"/>
</dbReference>
<dbReference type="PROSITE" id="PS51820">
    <property type="entry name" value="PA14"/>
    <property type="match status" value="2"/>
</dbReference>
<evidence type="ECO:0000313" key="6">
    <source>
        <dbReference type="Proteomes" id="UP000478546"/>
    </source>
</evidence>
<feature type="domain" description="PA14" evidence="4">
    <location>
        <begin position="409"/>
        <end position="561"/>
    </location>
</feature>
<name>A0A6B2H6V0_9BACT</name>
<comment type="caution">
    <text evidence="5">The sequence shown here is derived from an EMBL/GenBank/DDBJ whole genome shotgun (WGS) entry which is preliminary data.</text>
</comment>
<keyword evidence="3" id="KW-0812">Transmembrane</keyword>
<sequence>MAQKNVYTETTSNFIFYILPVLFLATLLLPLGAVAQSYSGPLVITQGGTYTGNWQSTDSEIPAVEVRTSEPVIITNSNIRGAGYLIKSWGAYANITVRHTNGYGIQPTPWVNYKKARHFLTVDVFRNVVVENCYLENTAGIYLGVTYNGDNTTGNTIRIRYNKAKNIDGRVYGGHELVQFVQLNFRKPIRNAEIAWNQVMNEPNNSVVEDNISLFNTQGTPDSPIRIHNNYIQGAYPYPANQSSYSGGGILSESTADTSSATRHIDVFENQLVNLGNHSMGIAGGNHIRYHHNRAINSALYPDGTRFQMNTSGIWTRDYHSSGATYANSIDNNLVGITAWNWPGDRNDWTENAWASYTNNTHYEGPISQDTEADEFTLWQQKLTAKGILLGPNGSASSTPQLAPSEPTTAAGKITREFWANVYGTGVSVVPTTNPTTVTELTLFESPKNQGDDYGQRVRGYVTAPATGQYTFWIASDDHSELYLSTSEDPTKKVKIASVTGYSGAREWTRFASQQSVKITLEAGKRYYIEAVMLEIWGGDHLAVGWQLPNGTMERPIAGNRLSPVGSAAPTPSTPTATPPATTGKITRKYWARVLGEGVSAVPTTNPTTTTELTLFEAPQNLGDDYGQRIAGYVTAPATGNYTFWIASDDFSELYLSTSEDPAKKTKIASIVGWTNPREWSKFGSQKSATIALEAGKRYYIEAVMLEHWGGDHLAVGWQLPNGTLERPIAGNRLSPVTTTSLATQSIAAATIATPASTEPESEPTAYPNPFKNALQLDLGSPGTIVKEVVILTQLGQVKYRLQNPKAVNNNLYLDLTAARLRQGLYLLKYTDSTGQSKTLKIVKE</sequence>
<evidence type="ECO:0000313" key="5">
    <source>
        <dbReference type="EMBL" id="NDK55610.1"/>
    </source>
</evidence>
<dbReference type="PANTHER" id="PTHR46769">
    <property type="entry name" value="POLYCYSTIC KIDNEY AND HEPATIC DISEASE 1 (AUTOSOMAL RECESSIVE)-LIKE 1"/>
    <property type="match status" value="1"/>
</dbReference>
<dbReference type="InterPro" id="IPR026444">
    <property type="entry name" value="Secre_tail"/>
</dbReference>
<keyword evidence="6" id="KW-1185">Reference proteome</keyword>
<dbReference type="RefSeq" id="WP_162345677.1">
    <property type="nucleotide sequence ID" value="NZ_JAAEAA010000007.1"/>
</dbReference>
<dbReference type="PANTHER" id="PTHR46769:SF2">
    <property type="entry name" value="FIBROCYSTIN-L ISOFORM 2 PRECURSOR-RELATED"/>
    <property type="match status" value="1"/>
</dbReference>
<feature type="region of interest" description="Disordered" evidence="2">
    <location>
        <begin position="559"/>
        <end position="583"/>
    </location>
</feature>